<evidence type="ECO:0000313" key="2">
    <source>
        <dbReference type="EMBL" id="MBB0245388.1"/>
    </source>
</evidence>
<evidence type="ECO:0000256" key="1">
    <source>
        <dbReference type="SAM" id="Phobius"/>
    </source>
</evidence>
<keyword evidence="1" id="KW-0472">Membrane</keyword>
<gene>
    <name evidence="2" type="ORF">FNQ90_15090</name>
</gene>
<keyword evidence="1" id="KW-1133">Transmembrane helix</keyword>
<proteinExistence type="predicted"/>
<comment type="caution">
    <text evidence="2">The sequence shown here is derived from an EMBL/GenBank/DDBJ whole genome shotgun (WGS) entry which is preliminary data.</text>
</comment>
<dbReference type="Proteomes" id="UP000538929">
    <property type="component" value="Unassembled WGS sequence"/>
</dbReference>
<evidence type="ECO:0000313" key="3">
    <source>
        <dbReference type="Proteomes" id="UP000538929"/>
    </source>
</evidence>
<accession>A0A7W3TEI6</accession>
<feature type="transmembrane region" description="Helical" evidence="1">
    <location>
        <begin position="129"/>
        <end position="149"/>
    </location>
</feature>
<reference evidence="3" key="1">
    <citation type="submission" date="2019-10" db="EMBL/GenBank/DDBJ databases">
        <title>Streptomyces sp. nov., a novel actinobacterium isolated from alkaline environment.</title>
        <authorList>
            <person name="Golinska P."/>
        </authorList>
    </citation>
    <scope>NUCLEOTIDE SEQUENCE [LARGE SCALE GENOMIC DNA]</scope>
    <source>
        <strain evidence="3">DSM 42118</strain>
    </source>
</reference>
<dbReference type="EMBL" id="VKHT01000476">
    <property type="protein sequence ID" value="MBB0245388.1"/>
    <property type="molecule type" value="Genomic_DNA"/>
</dbReference>
<dbReference type="AlphaFoldDB" id="A0A7W3TEI6"/>
<feature type="transmembrane region" description="Helical" evidence="1">
    <location>
        <begin position="63"/>
        <end position="82"/>
    </location>
</feature>
<protein>
    <submittedName>
        <fullName evidence="2">Uncharacterized protein</fullName>
    </submittedName>
</protein>
<feature type="transmembrane region" description="Helical" evidence="1">
    <location>
        <begin position="12"/>
        <end position="30"/>
    </location>
</feature>
<sequence>MSTGPALRLARAVFFAAVCTVTTAGGHVLMSGHGVAPGPLLAVLVGLALCALPATGRELAGRVIIAATVAAQFASHTLFTLLPAGPHPTGAVHGSAAGTAAHHTGHPGFTGHAGHAVGEAGGTALGHGWTPGMVTAHAVAALFCALWLWRGEAALFGAVRAGAALLAEPLRLVARARVHGNAPARCSRTAVATDGGFTPVRAVLLRHALSRRGPPSPAVC</sequence>
<organism evidence="2 3">
    <name type="scientific">Streptomyces alkaliphilus</name>
    <dbReference type="NCBI Taxonomy" id="1472722"/>
    <lineage>
        <taxon>Bacteria</taxon>
        <taxon>Bacillati</taxon>
        <taxon>Actinomycetota</taxon>
        <taxon>Actinomycetes</taxon>
        <taxon>Kitasatosporales</taxon>
        <taxon>Streptomycetaceae</taxon>
        <taxon>Streptomyces</taxon>
    </lineage>
</organism>
<feature type="transmembrane region" description="Helical" evidence="1">
    <location>
        <begin position="36"/>
        <end position="56"/>
    </location>
</feature>
<keyword evidence="3" id="KW-1185">Reference proteome</keyword>
<keyword evidence="1" id="KW-0812">Transmembrane</keyword>
<name>A0A7W3TEI6_9ACTN</name>
<dbReference type="RefSeq" id="WP_182606879.1">
    <property type="nucleotide sequence ID" value="NZ_VKHT01000476.1"/>
</dbReference>